<feature type="transmembrane region" description="Helical" evidence="2">
    <location>
        <begin position="131"/>
        <end position="151"/>
    </location>
</feature>
<evidence type="ECO:0000313" key="4">
    <source>
        <dbReference type="Proteomes" id="UP000198775"/>
    </source>
</evidence>
<feature type="transmembrane region" description="Helical" evidence="2">
    <location>
        <begin position="76"/>
        <end position="96"/>
    </location>
</feature>
<keyword evidence="2" id="KW-1133">Transmembrane helix</keyword>
<dbReference type="RefSeq" id="WP_092658027.1">
    <property type="nucleotide sequence ID" value="NZ_FOCX01000003.1"/>
</dbReference>
<evidence type="ECO:0000256" key="2">
    <source>
        <dbReference type="SAM" id="Phobius"/>
    </source>
</evidence>
<proteinExistence type="predicted"/>
<keyword evidence="4" id="KW-1185">Reference proteome</keyword>
<evidence type="ECO:0000256" key="1">
    <source>
        <dbReference type="SAM" id="MobiDB-lite"/>
    </source>
</evidence>
<dbReference type="EMBL" id="FOCX01000003">
    <property type="protein sequence ID" value="SEN44157.1"/>
    <property type="molecule type" value="Genomic_DNA"/>
</dbReference>
<dbReference type="Proteomes" id="UP000198775">
    <property type="component" value="Unassembled WGS sequence"/>
</dbReference>
<sequence>MARWEARANERLRNGETVEASVPVGENGVVVTSHRVFAFTPTSDGRNFRAVERPNVEGVGTAATSEIDWLGRAGKAALAGVAGVALGLTVDFGTLLDLGEIGSQGAGRLGMGGMLAVLQRISQLLGLLDDALLVGGLLALAGALGALGLYLQSRTKTLRIAVAGGPDLHVPAADRGDAVVRLRRHLVDGDSSIPVDTGADSSADEGPAVDAPGTDTVPGGDDPPDRGTLGTVLDSLRADGPDEE</sequence>
<gene>
    <name evidence="3" type="ORF">SAMN05216388_1003119</name>
</gene>
<feature type="compositionally biased region" description="Low complexity" evidence="1">
    <location>
        <begin position="212"/>
        <end position="231"/>
    </location>
</feature>
<evidence type="ECO:0000313" key="3">
    <source>
        <dbReference type="EMBL" id="SEN44157.1"/>
    </source>
</evidence>
<feature type="region of interest" description="Disordered" evidence="1">
    <location>
        <begin position="191"/>
        <end position="244"/>
    </location>
</feature>
<dbReference type="AlphaFoldDB" id="A0A1H8GKZ5"/>
<accession>A0A1H8GKZ5</accession>
<protein>
    <submittedName>
        <fullName evidence="3">Uncharacterized protein</fullName>
    </submittedName>
</protein>
<name>A0A1H8GKZ5_9EURY</name>
<reference evidence="4" key="1">
    <citation type="submission" date="2016-10" db="EMBL/GenBank/DDBJ databases">
        <authorList>
            <person name="Varghese N."/>
            <person name="Submissions S."/>
        </authorList>
    </citation>
    <scope>NUCLEOTIDE SEQUENCE [LARGE SCALE GENOMIC DNA]</scope>
    <source>
        <strain evidence="4">IBRC-M 10043</strain>
    </source>
</reference>
<dbReference type="OrthoDB" id="222505at2157"/>
<keyword evidence="2" id="KW-0812">Transmembrane</keyword>
<organism evidence="3 4">
    <name type="scientific">Halorientalis persicus</name>
    <dbReference type="NCBI Taxonomy" id="1367881"/>
    <lineage>
        <taxon>Archaea</taxon>
        <taxon>Methanobacteriati</taxon>
        <taxon>Methanobacteriota</taxon>
        <taxon>Stenosarchaea group</taxon>
        <taxon>Halobacteria</taxon>
        <taxon>Halobacteriales</taxon>
        <taxon>Haloarculaceae</taxon>
        <taxon>Halorientalis</taxon>
    </lineage>
</organism>
<keyword evidence="2" id="KW-0472">Membrane</keyword>